<comment type="subcellular location">
    <subcellularLocation>
        <location evidence="1">Membrane</location>
        <topology evidence="1">Multi-pass membrane protein</topology>
    </subcellularLocation>
</comment>
<feature type="region of interest" description="Disordered" evidence="6">
    <location>
        <begin position="1"/>
        <end position="207"/>
    </location>
</feature>
<evidence type="ECO:0000256" key="3">
    <source>
        <dbReference type="ARBA" id="ARBA00022692"/>
    </source>
</evidence>
<name>A0A3S1BEM2_ELYCH</name>
<dbReference type="GO" id="GO:0022857">
    <property type="term" value="F:transmembrane transporter activity"/>
    <property type="evidence" value="ECO:0007669"/>
    <property type="project" value="InterPro"/>
</dbReference>
<dbReference type="InterPro" id="IPR006043">
    <property type="entry name" value="NCS2"/>
</dbReference>
<keyword evidence="5 7" id="KW-0472">Membrane</keyword>
<dbReference type="AlphaFoldDB" id="A0A3S1BEM2"/>
<keyword evidence="4 7" id="KW-1133">Transmembrane helix</keyword>
<evidence type="ECO:0000256" key="2">
    <source>
        <dbReference type="ARBA" id="ARBA00008821"/>
    </source>
</evidence>
<feature type="transmembrane region" description="Helical" evidence="7">
    <location>
        <begin position="401"/>
        <end position="425"/>
    </location>
</feature>
<reference evidence="8 9" key="1">
    <citation type="submission" date="2019-01" db="EMBL/GenBank/DDBJ databases">
        <title>A draft genome assembly of the solar-powered sea slug Elysia chlorotica.</title>
        <authorList>
            <person name="Cai H."/>
            <person name="Li Q."/>
            <person name="Fang X."/>
            <person name="Li J."/>
            <person name="Curtis N.E."/>
            <person name="Altenburger A."/>
            <person name="Shibata T."/>
            <person name="Feng M."/>
            <person name="Maeda T."/>
            <person name="Schwartz J.A."/>
            <person name="Shigenobu S."/>
            <person name="Lundholm N."/>
            <person name="Nishiyama T."/>
            <person name="Yang H."/>
            <person name="Hasebe M."/>
            <person name="Li S."/>
            <person name="Pierce S.K."/>
            <person name="Wang J."/>
        </authorList>
    </citation>
    <scope>NUCLEOTIDE SEQUENCE [LARGE SCALE GENOMIC DNA]</scope>
    <source>
        <strain evidence="8">EC2010</strain>
        <tissue evidence="8">Whole organism of an adult</tissue>
    </source>
</reference>
<feature type="transmembrane region" description="Helical" evidence="7">
    <location>
        <begin position="432"/>
        <end position="451"/>
    </location>
</feature>
<evidence type="ECO:0000256" key="7">
    <source>
        <dbReference type="SAM" id="Phobius"/>
    </source>
</evidence>
<evidence type="ECO:0000256" key="6">
    <source>
        <dbReference type="SAM" id="MobiDB-lite"/>
    </source>
</evidence>
<feature type="transmembrane region" description="Helical" evidence="7">
    <location>
        <begin position="672"/>
        <end position="692"/>
    </location>
</feature>
<sequence length="876" mass="94115">MRLKDRHSGQEKSLKADFPGKEDSGIHGLADNGPDNNPQTDSSMDMDKIQDPPQISGEDSKPQSNTHVKDHYETLTGGNSKNNLFQDDGNDDDAVAAAADNDVAGDDANDDNDDGPTNPETFLLSKDKESETLKSENDVLKNSNGANGEKKSDRDNKNNVYDESRNGNTPNTNNGLRSRKNKKRSSKNSSMSDNSNTNSDEFSISNKKEDSIPNRRLIFGLVDTPPLHYLFFFAIQQACLAISSPLGTTAIVAQAVCAESDLDLKVRILSSTMIMMGVSTFLMTTVGIKLPIFQGPSPGYIIPLIIMMSLEEFACPETFWATDPKTNTSVLMAVISGNRTDFLSRDSLSNSYAHSQVVSSSASSNSSAYVMAAAASNALQGDAASSIIVPNRDVSIARIQAYSGSLMVAGAIHCALGLTGLLGVIARYVGPVTIVPVMLLFGIYIHTVIVMFSETNWTVAAITAGTCIVLGLFLADRKTPLPVWTPGKGFRIVWTYTHQIFALLIALVVGWLVSFVMTVSGALSGDPDSVQFKARTDARQTGVSQTDWILLPYPGQFGAPSFSGTALISFLISTFISILDSIGDYYATARAARAPPPPSYALNRGVATEGAMSILSGCMGCGHATVSYSENIGAIGLSRVASRSVFQVVGAFYVCLAVLGKVAAVFVSIPDAVIGGSQIVTFGILIGVILSYLQVVDLKTSRNVSIIGITITLGMMLPYWIKKAPAGTIDTGYPSLDNVITVCLSNPPFLGGVVAFILDNLVPGTLRERGIIVDEVKADARIQQELYVRADDVADDLKDNAGDDNDDDVGDGKDNKEARDEIDDDVRVLVDDPSPVLDDDRYDVGVDVYRINWIPNCMRTGLFARVFPIFDKRLNV</sequence>
<feature type="compositionally biased region" description="Low complexity" evidence="6">
    <location>
        <begin position="187"/>
        <end position="199"/>
    </location>
</feature>
<dbReference type="STRING" id="188477.A0A3S1BEM2"/>
<keyword evidence="9" id="KW-1185">Reference proteome</keyword>
<dbReference type="EMBL" id="RQTK01000316">
    <property type="protein sequence ID" value="RUS81874.1"/>
    <property type="molecule type" value="Genomic_DNA"/>
</dbReference>
<evidence type="ECO:0000256" key="1">
    <source>
        <dbReference type="ARBA" id="ARBA00004141"/>
    </source>
</evidence>
<feature type="transmembrane region" description="Helical" evidence="7">
    <location>
        <begin position="645"/>
        <end position="666"/>
    </location>
</feature>
<feature type="compositionally biased region" description="Basic and acidic residues" evidence="6">
    <location>
        <begin position="148"/>
        <end position="165"/>
    </location>
</feature>
<evidence type="ECO:0000313" key="9">
    <source>
        <dbReference type="Proteomes" id="UP000271974"/>
    </source>
</evidence>
<feature type="compositionally biased region" description="Polar residues" evidence="6">
    <location>
        <begin position="76"/>
        <end position="85"/>
    </location>
</feature>
<keyword evidence="3 7" id="KW-0812">Transmembrane</keyword>
<dbReference type="GO" id="GO:0016020">
    <property type="term" value="C:membrane"/>
    <property type="evidence" value="ECO:0007669"/>
    <property type="project" value="UniProtKB-SubCell"/>
</dbReference>
<dbReference type="Pfam" id="PF00860">
    <property type="entry name" value="Xan_ur_permease"/>
    <property type="match status" value="1"/>
</dbReference>
<evidence type="ECO:0000313" key="8">
    <source>
        <dbReference type="EMBL" id="RUS81874.1"/>
    </source>
</evidence>
<organism evidence="8 9">
    <name type="scientific">Elysia chlorotica</name>
    <name type="common">Eastern emerald elysia</name>
    <name type="synonym">Sea slug</name>
    <dbReference type="NCBI Taxonomy" id="188477"/>
    <lineage>
        <taxon>Eukaryota</taxon>
        <taxon>Metazoa</taxon>
        <taxon>Spiralia</taxon>
        <taxon>Lophotrochozoa</taxon>
        <taxon>Mollusca</taxon>
        <taxon>Gastropoda</taxon>
        <taxon>Heterobranchia</taxon>
        <taxon>Euthyneura</taxon>
        <taxon>Panpulmonata</taxon>
        <taxon>Sacoglossa</taxon>
        <taxon>Placobranchoidea</taxon>
        <taxon>Plakobranchidae</taxon>
        <taxon>Elysia</taxon>
    </lineage>
</organism>
<feature type="region of interest" description="Disordered" evidence="6">
    <location>
        <begin position="797"/>
        <end position="817"/>
    </location>
</feature>
<evidence type="ECO:0000256" key="5">
    <source>
        <dbReference type="ARBA" id="ARBA00023136"/>
    </source>
</evidence>
<feature type="compositionally biased region" description="Basic and acidic residues" evidence="6">
    <location>
        <begin position="125"/>
        <end position="139"/>
    </location>
</feature>
<protein>
    <submittedName>
        <fullName evidence="8">Uncharacterized protein</fullName>
    </submittedName>
</protein>
<dbReference type="PANTHER" id="PTHR11119">
    <property type="entry name" value="XANTHINE-URACIL / VITAMIN C PERMEASE FAMILY MEMBER"/>
    <property type="match status" value="1"/>
</dbReference>
<evidence type="ECO:0000256" key="4">
    <source>
        <dbReference type="ARBA" id="ARBA00022989"/>
    </source>
</evidence>
<feature type="transmembrane region" description="Helical" evidence="7">
    <location>
        <begin position="704"/>
        <end position="721"/>
    </location>
</feature>
<feature type="compositionally biased region" description="Polar residues" evidence="6">
    <location>
        <begin position="34"/>
        <end position="43"/>
    </location>
</feature>
<feature type="compositionally biased region" description="Basic and acidic residues" evidence="6">
    <location>
        <begin position="1"/>
        <end position="25"/>
    </location>
</feature>
<feature type="transmembrane region" description="Helical" evidence="7">
    <location>
        <begin position="457"/>
        <end position="475"/>
    </location>
</feature>
<dbReference type="Proteomes" id="UP000271974">
    <property type="component" value="Unassembled WGS sequence"/>
</dbReference>
<proteinExistence type="inferred from homology"/>
<feature type="compositionally biased region" description="Acidic residues" evidence="6">
    <location>
        <begin position="103"/>
        <end position="114"/>
    </location>
</feature>
<feature type="transmembrane region" description="Helical" evidence="7">
    <location>
        <begin position="496"/>
        <end position="517"/>
    </location>
</feature>
<feature type="compositionally biased region" description="Basic residues" evidence="6">
    <location>
        <begin position="177"/>
        <end position="186"/>
    </location>
</feature>
<comment type="caution">
    <text evidence="8">The sequence shown here is derived from an EMBL/GenBank/DDBJ whole genome shotgun (WGS) entry which is preliminary data.</text>
</comment>
<dbReference type="OrthoDB" id="1641903at2759"/>
<gene>
    <name evidence="8" type="ORF">EGW08_010344</name>
</gene>
<feature type="transmembrane region" description="Helical" evidence="7">
    <location>
        <begin position="557"/>
        <end position="579"/>
    </location>
</feature>
<accession>A0A3S1BEM2</accession>
<comment type="similarity">
    <text evidence="2">Belongs to the nucleobase:cation symporter-2 (NCS2) (TC 2.A.40) family.</text>
</comment>